<dbReference type="Proteomes" id="UP000682733">
    <property type="component" value="Unassembled WGS sequence"/>
</dbReference>
<dbReference type="EMBL" id="CAJNOQ010002906">
    <property type="protein sequence ID" value="CAF0985349.1"/>
    <property type="molecule type" value="Genomic_DNA"/>
</dbReference>
<accession>A0A814FLW6</accession>
<dbReference type="AlphaFoldDB" id="A0A814FLW6"/>
<sequence length="109" mass="13171">MIEYLKQEIKQRIEEDDAMQEEILEMKSKIYYLTNDIDQMKFIQIKITKTLDLGTYCAIKMNVIDYQSYKKTIKLINDNKNNYKWEMFMFIYLTPTAEKCKDKRAGKSK</sequence>
<reference evidence="2" key="1">
    <citation type="submission" date="2021-02" db="EMBL/GenBank/DDBJ databases">
        <authorList>
            <person name="Nowell W R."/>
        </authorList>
    </citation>
    <scope>NUCLEOTIDE SEQUENCE</scope>
</reference>
<proteinExistence type="predicted"/>
<evidence type="ECO:0000313" key="1">
    <source>
        <dbReference type="EMBL" id="CAF0770942.1"/>
    </source>
</evidence>
<evidence type="ECO:0000313" key="5">
    <source>
        <dbReference type="Proteomes" id="UP000663829"/>
    </source>
</evidence>
<evidence type="ECO:0000313" key="2">
    <source>
        <dbReference type="EMBL" id="CAF0985349.1"/>
    </source>
</evidence>
<dbReference type="Proteomes" id="UP000663829">
    <property type="component" value="Unassembled WGS sequence"/>
</dbReference>
<dbReference type="EMBL" id="CAJOBC010002906">
    <property type="protein sequence ID" value="CAF3757606.1"/>
    <property type="molecule type" value="Genomic_DNA"/>
</dbReference>
<name>A0A814FLW6_9BILA</name>
<evidence type="ECO:0000313" key="4">
    <source>
        <dbReference type="EMBL" id="CAF3757606.1"/>
    </source>
</evidence>
<keyword evidence="5" id="KW-1185">Reference proteome</keyword>
<comment type="caution">
    <text evidence="2">The sequence shown here is derived from an EMBL/GenBank/DDBJ whole genome shotgun (WGS) entry which is preliminary data.</text>
</comment>
<dbReference type="EMBL" id="CAJNOK010000717">
    <property type="protein sequence ID" value="CAF0770942.1"/>
    <property type="molecule type" value="Genomic_DNA"/>
</dbReference>
<dbReference type="Proteomes" id="UP000681722">
    <property type="component" value="Unassembled WGS sequence"/>
</dbReference>
<dbReference type="Proteomes" id="UP000677228">
    <property type="component" value="Unassembled WGS sequence"/>
</dbReference>
<organism evidence="2 5">
    <name type="scientific">Didymodactylos carnosus</name>
    <dbReference type="NCBI Taxonomy" id="1234261"/>
    <lineage>
        <taxon>Eukaryota</taxon>
        <taxon>Metazoa</taxon>
        <taxon>Spiralia</taxon>
        <taxon>Gnathifera</taxon>
        <taxon>Rotifera</taxon>
        <taxon>Eurotatoria</taxon>
        <taxon>Bdelloidea</taxon>
        <taxon>Philodinida</taxon>
        <taxon>Philodinidae</taxon>
        <taxon>Didymodactylos</taxon>
    </lineage>
</organism>
<evidence type="ECO:0000313" key="3">
    <source>
        <dbReference type="EMBL" id="CAF3551732.1"/>
    </source>
</evidence>
<dbReference type="EMBL" id="CAJOBA010000716">
    <property type="protein sequence ID" value="CAF3551732.1"/>
    <property type="molecule type" value="Genomic_DNA"/>
</dbReference>
<protein>
    <submittedName>
        <fullName evidence="2">Uncharacterized protein</fullName>
    </submittedName>
</protein>
<gene>
    <name evidence="2" type="ORF">GPM918_LOCUS12969</name>
    <name evidence="1" type="ORF">OVA965_LOCUS3080</name>
    <name evidence="4" type="ORF">SRO942_LOCUS12969</name>
    <name evidence="3" type="ORF">TMI583_LOCUS3076</name>
</gene>